<dbReference type="Proteomes" id="UP001310594">
    <property type="component" value="Unassembled WGS sequence"/>
</dbReference>
<accession>A0AAN7WKJ1</accession>
<gene>
    <name evidence="1" type="ORF">LTR97_000660</name>
</gene>
<comment type="caution">
    <text evidence="1">The sequence shown here is derived from an EMBL/GenBank/DDBJ whole genome shotgun (WGS) entry which is preliminary data.</text>
</comment>
<proteinExistence type="predicted"/>
<dbReference type="EMBL" id="JAVRQU010000001">
    <property type="protein sequence ID" value="KAK5708120.1"/>
    <property type="molecule type" value="Genomic_DNA"/>
</dbReference>
<protein>
    <submittedName>
        <fullName evidence="1">Uncharacterized protein</fullName>
    </submittedName>
</protein>
<evidence type="ECO:0000313" key="1">
    <source>
        <dbReference type="EMBL" id="KAK5708120.1"/>
    </source>
</evidence>
<reference evidence="1" key="1">
    <citation type="submission" date="2023-08" db="EMBL/GenBank/DDBJ databases">
        <title>Black Yeasts Isolated from many extreme environments.</title>
        <authorList>
            <person name="Coleine C."/>
            <person name="Stajich J.E."/>
            <person name="Selbmann L."/>
        </authorList>
    </citation>
    <scope>NUCLEOTIDE SEQUENCE</scope>
    <source>
        <strain evidence="1">CCFEE 5810</strain>
    </source>
</reference>
<dbReference type="AlphaFoldDB" id="A0AAN7WKJ1"/>
<evidence type="ECO:0000313" key="2">
    <source>
        <dbReference type="Proteomes" id="UP001310594"/>
    </source>
</evidence>
<organism evidence="1 2">
    <name type="scientific">Elasticomyces elasticus</name>
    <dbReference type="NCBI Taxonomy" id="574655"/>
    <lineage>
        <taxon>Eukaryota</taxon>
        <taxon>Fungi</taxon>
        <taxon>Dikarya</taxon>
        <taxon>Ascomycota</taxon>
        <taxon>Pezizomycotina</taxon>
        <taxon>Dothideomycetes</taxon>
        <taxon>Dothideomycetidae</taxon>
        <taxon>Mycosphaerellales</taxon>
        <taxon>Teratosphaeriaceae</taxon>
        <taxon>Elasticomyces</taxon>
    </lineage>
</organism>
<name>A0AAN7WKJ1_9PEZI</name>
<sequence length="216" mass="24279">MIYNVADDSNYKPIVNYDRYEFVFPSCYYKDISMQRNSDDPSRYCIKLLGAHKGVQIEPIVVLRKVVAGKSWNPNQPIRDSEASLLAEIHFEEVCKLVEKEIGVKAKFVENAQKKVCTQVAQAKKQGTAYFEWHRETNAFITACEGSAGLAGAQHLLQRLEGYVELVGKIPEEVPLVGEKQKMIMEIIRKSQEARAVKAAVPAPTCSCTCLKHART</sequence>